<dbReference type="Proteomes" id="UP000190423">
    <property type="component" value="Unassembled WGS sequence"/>
</dbReference>
<evidence type="ECO:0008006" key="4">
    <source>
        <dbReference type="Google" id="ProtNLM"/>
    </source>
</evidence>
<organism evidence="2 3">
    <name type="scientific">Treponema porcinum</name>
    <dbReference type="NCBI Taxonomy" id="261392"/>
    <lineage>
        <taxon>Bacteria</taxon>
        <taxon>Pseudomonadati</taxon>
        <taxon>Spirochaetota</taxon>
        <taxon>Spirochaetia</taxon>
        <taxon>Spirochaetales</taxon>
        <taxon>Treponemataceae</taxon>
        <taxon>Treponema</taxon>
    </lineage>
</organism>
<sequence length="113" mass="12918">MVKSYIYLNLIFIVYSISGVFTKLAGLSDFLSLYFFIFYAGSIFVLGIYAIAWQQVIKKIPLSNAFANKSITIFWNMLWGIIFFNDFISVWKIIGAVIVVLGIVLYSFSDNKN</sequence>
<name>A0A1T4MFS4_TREPO</name>
<evidence type="ECO:0000313" key="3">
    <source>
        <dbReference type="Proteomes" id="UP000190423"/>
    </source>
</evidence>
<keyword evidence="3" id="KW-1185">Reference proteome</keyword>
<dbReference type="InterPro" id="IPR037185">
    <property type="entry name" value="EmrE-like"/>
</dbReference>
<proteinExistence type="predicted"/>
<gene>
    <name evidence="2" type="ORF">SAMN02745149_01976</name>
</gene>
<dbReference type="STRING" id="261392.SAMN02745149_01976"/>
<evidence type="ECO:0000313" key="2">
    <source>
        <dbReference type="EMBL" id="SJZ65773.1"/>
    </source>
</evidence>
<evidence type="ECO:0000256" key="1">
    <source>
        <dbReference type="SAM" id="Phobius"/>
    </source>
</evidence>
<dbReference type="EMBL" id="FUWG01000015">
    <property type="protein sequence ID" value="SJZ65773.1"/>
    <property type="molecule type" value="Genomic_DNA"/>
</dbReference>
<dbReference type="Gene3D" id="1.10.3730.20">
    <property type="match status" value="1"/>
</dbReference>
<dbReference type="AlphaFoldDB" id="A0A1T4MFS4"/>
<dbReference type="SUPFAM" id="SSF103481">
    <property type="entry name" value="Multidrug resistance efflux transporter EmrE"/>
    <property type="match status" value="1"/>
</dbReference>
<keyword evidence="1" id="KW-0472">Membrane</keyword>
<accession>A0A1T4MFS4</accession>
<dbReference type="RefSeq" id="WP_078933867.1">
    <property type="nucleotide sequence ID" value="NZ_FUWG01000015.1"/>
</dbReference>
<reference evidence="2 3" key="1">
    <citation type="submission" date="2017-02" db="EMBL/GenBank/DDBJ databases">
        <authorList>
            <person name="Peterson S.W."/>
        </authorList>
    </citation>
    <scope>NUCLEOTIDE SEQUENCE [LARGE SCALE GENOMIC DNA]</scope>
    <source>
        <strain evidence="2 3">ATCC BAA-908</strain>
    </source>
</reference>
<feature type="transmembrane region" description="Helical" evidence="1">
    <location>
        <begin position="65"/>
        <end position="84"/>
    </location>
</feature>
<feature type="transmembrane region" description="Helical" evidence="1">
    <location>
        <begin position="7"/>
        <end position="27"/>
    </location>
</feature>
<dbReference type="OrthoDB" id="363117at2"/>
<feature type="transmembrane region" description="Helical" evidence="1">
    <location>
        <begin position="33"/>
        <end position="53"/>
    </location>
</feature>
<protein>
    <recommendedName>
        <fullName evidence="4">EamA-like transporter family protein</fullName>
    </recommendedName>
</protein>
<keyword evidence="1" id="KW-1133">Transmembrane helix</keyword>
<dbReference type="GeneID" id="78317251"/>
<feature type="transmembrane region" description="Helical" evidence="1">
    <location>
        <begin position="90"/>
        <end position="108"/>
    </location>
</feature>
<keyword evidence="1" id="KW-0812">Transmembrane</keyword>